<proteinExistence type="predicted"/>
<comment type="caution">
    <text evidence="1">The sequence shown here is derived from an EMBL/GenBank/DDBJ whole genome shotgun (WGS) entry which is preliminary data.</text>
</comment>
<reference evidence="1 2" key="1">
    <citation type="submission" date="2018-11" db="EMBL/GenBank/DDBJ databases">
        <title>YIM 102482-1 draft genome.</title>
        <authorList>
            <person name="Li G."/>
            <person name="Jiang Y."/>
        </authorList>
    </citation>
    <scope>NUCLEOTIDE SEQUENCE [LARGE SCALE GENOMIC DNA]</scope>
    <source>
        <strain evidence="1 2">YIM 102482-1</strain>
    </source>
</reference>
<gene>
    <name evidence="1" type="ORF">EG850_08910</name>
</gene>
<keyword evidence="2" id="KW-1185">Reference proteome</keyword>
<dbReference type="OrthoDB" id="8439774at2"/>
<dbReference type="AlphaFoldDB" id="A0A3P3VVH9"/>
<sequence length="289" mass="32834">MAGDPIDHPFAAAPGTVYGFRTSPLFPDSHPITDRYGAMVILGHREEMAMLGVLDGVCTSLPTIEAAKSCNLLRSNRFALNNRPAAFACMADEKPTLEKFTHLGEIELTPAMQKAASKFLRGQVIGMHLSTSVMAAHDVEGEWRWANDRDALITEQERDARRREAERTKEREYQENRLKHLTWEQLLTESPLDNWQPSPPYPPAEIREAIVGRIHAACRDFQALGTAPRISVAREILRNMVHGIREDDERHGYGLETEEREDIFRVISEIAFVARHQKLASEAEDWFYE</sequence>
<organism evidence="1 2">
    <name type="scientific">Gulosibacter macacae</name>
    <dbReference type="NCBI Taxonomy" id="2488791"/>
    <lineage>
        <taxon>Bacteria</taxon>
        <taxon>Bacillati</taxon>
        <taxon>Actinomycetota</taxon>
        <taxon>Actinomycetes</taxon>
        <taxon>Micrococcales</taxon>
        <taxon>Microbacteriaceae</taxon>
        <taxon>Gulosibacter</taxon>
    </lineage>
</organism>
<name>A0A3P3VVH9_9MICO</name>
<evidence type="ECO:0000313" key="1">
    <source>
        <dbReference type="EMBL" id="RRJ86454.1"/>
    </source>
</evidence>
<accession>A0A3P3VVH9</accession>
<dbReference type="Proteomes" id="UP000274391">
    <property type="component" value="Unassembled WGS sequence"/>
</dbReference>
<protein>
    <submittedName>
        <fullName evidence="1">Uncharacterized protein</fullName>
    </submittedName>
</protein>
<dbReference type="EMBL" id="RQVS01000009">
    <property type="protein sequence ID" value="RRJ86454.1"/>
    <property type="molecule type" value="Genomic_DNA"/>
</dbReference>
<evidence type="ECO:0000313" key="2">
    <source>
        <dbReference type="Proteomes" id="UP000274391"/>
    </source>
</evidence>
<dbReference type="RefSeq" id="WP_124972649.1">
    <property type="nucleotide sequence ID" value="NZ_RQVS01000009.1"/>
</dbReference>